<evidence type="ECO:0000256" key="5">
    <source>
        <dbReference type="ARBA" id="ARBA00023040"/>
    </source>
</evidence>
<keyword evidence="7 10" id="KW-0675">Receptor</keyword>
<comment type="similarity">
    <text evidence="10">Belongs to the G-protein coupled receptor 1 family.</text>
</comment>
<dbReference type="PANTHER" id="PTHR24232:SF56">
    <property type="entry name" value="G-PROTEIN COUPLED RECEPTOR 55"/>
    <property type="match status" value="1"/>
</dbReference>
<feature type="domain" description="G-protein coupled receptors family 1 profile" evidence="12">
    <location>
        <begin position="42"/>
        <end position="290"/>
    </location>
</feature>
<dbReference type="InParanoid" id="A0A3B1JKR6"/>
<protein>
    <submittedName>
        <fullName evidence="13">G protein-coupled receptor 55</fullName>
    </submittedName>
</protein>
<reference evidence="14" key="1">
    <citation type="submission" date="2013-03" db="EMBL/GenBank/DDBJ databases">
        <authorList>
            <person name="Jeffery W."/>
            <person name="Warren W."/>
            <person name="Wilson R.K."/>
        </authorList>
    </citation>
    <scope>NUCLEOTIDE SEQUENCE</scope>
    <source>
        <strain evidence="14">female</strain>
    </source>
</reference>
<dbReference type="FunFam" id="1.20.1070.10:FF:000142">
    <property type="entry name" value="G protein-coupled receptor 55"/>
    <property type="match status" value="1"/>
</dbReference>
<evidence type="ECO:0000256" key="7">
    <source>
        <dbReference type="ARBA" id="ARBA00023170"/>
    </source>
</evidence>
<dbReference type="InterPro" id="IPR017452">
    <property type="entry name" value="GPCR_Rhodpsn_7TM"/>
</dbReference>
<comment type="subcellular location">
    <subcellularLocation>
        <location evidence="1">Cell membrane</location>
        <topology evidence="1">Multi-pass membrane protein</topology>
    </subcellularLocation>
</comment>
<evidence type="ECO:0000313" key="13">
    <source>
        <dbReference type="Ensembl" id="ENSAMXP00000042311.1"/>
    </source>
</evidence>
<evidence type="ECO:0000256" key="6">
    <source>
        <dbReference type="ARBA" id="ARBA00023136"/>
    </source>
</evidence>
<dbReference type="PANTHER" id="PTHR24232">
    <property type="entry name" value="G-PROTEIN COUPLED RECEPTOR"/>
    <property type="match status" value="1"/>
</dbReference>
<reference evidence="14" key="2">
    <citation type="journal article" date="2014" name="Nat. Commun.">
        <title>The cavefish genome reveals candidate genes for eye loss.</title>
        <authorList>
            <person name="McGaugh S.E."/>
            <person name="Gross J.B."/>
            <person name="Aken B."/>
            <person name="Blin M."/>
            <person name="Borowsky R."/>
            <person name="Chalopin D."/>
            <person name="Hinaux H."/>
            <person name="Jeffery W.R."/>
            <person name="Keene A."/>
            <person name="Ma L."/>
            <person name="Minx P."/>
            <person name="Murphy D."/>
            <person name="O'Quin K.E."/>
            <person name="Retaux S."/>
            <person name="Rohner N."/>
            <person name="Searle S.M."/>
            <person name="Stahl B.A."/>
            <person name="Tabin C."/>
            <person name="Volff J.N."/>
            <person name="Yoshizawa M."/>
            <person name="Warren W.C."/>
        </authorList>
    </citation>
    <scope>NUCLEOTIDE SEQUENCE [LARGE SCALE GENOMIC DNA]</scope>
    <source>
        <strain evidence="14">female</strain>
    </source>
</reference>
<keyword evidence="6 11" id="KW-0472">Membrane</keyword>
<dbReference type="STRING" id="7994.ENSAMXP00000042311"/>
<dbReference type="GO" id="GO:0005886">
    <property type="term" value="C:plasma membrane"/>
    <property type="evidence" value="ECO:0007669"/>
    <property type="project" value="UniProtKB-SubCell"/>
</dbReference>
<evidence type="ECO:0000256" key="10">
    <source>
        <dbReference type="RuleBase" id="RU000688"/>
    </source>
</evidence>
<sequence>MNSTTNSPPRVNMNCSFESIDQIMKSLEMVIYIPVFVFGVFLNIAALVVFCSRLKKWTEASIYMTNLALMDLILLLQLPFKLHARDNKWPAHMITFCSFLESLYFMGMYGSIYTIACISIDRYIGLCHPLKAKWLRSKKKARIVCAGIWAFVVLASTPVYTFHETVQEDFRCFHGFSKKGWKTGLIICLEVFGFLLPALVLVTCSVQSIRALNKSHSANTVEKQSGTRIIYSNICAFLIPFTPSHVAIFLQYLVRSEHISDCEDTKKIALFVQLTMSLSNITSCLDAICYYFVVKEVRGTSRLIKRSLSRMKSSSASEN</sequence>
<dbReference type="Bgee" id="ENSAMXG00000033084">
    <property type="expression patterns" value="Expressed in pharyngeal gill and 3 other cell types or tissues"/>
</dbReference>
<keyword evidence="3 10" id="KW-0812">Transmembrane</keyword>
<dbReference type="InterPro" id="IPR000276">
    <property type="entry name" value="GPCR_Rhodpsn"/>
</dbReference>
<dbReference type="Ensembl" id="ENSAMXT00000031597.1">
    <property type="protein sequence ID" value="ENSAMXP00000042311.1"/>
    <property type="gene ID" value="ENSAMXG00000033084.1"/>
</dbReference>
<dbReference type="Gene3D" id="1.20.1070.10">
    <property type="entry name" value="Rhodopsin 7-helix transmembrane proteins"/>
    <property type="match status" value="1"/>
</dbReference>
<keyword evidence="4 11" id="KW-1133">Transmembrane helix</keyword>
<reference evidence="13" key="4">
    <citation type="submission" date="2025-09" db="UniProtKB">
        <authorList>
            <consortium name="Ensembl"/>
        </authorList>
    </citation>
    <scope>IDENTIFICATION</scope>
</reference>
<evidence type="ECO:0000259" key="12">
    <source>
        <dbReference type="PROSITE" id="PS50262"/>
    </source>
</evidence>
<feature type="transmembrane region" description="Helical" evidence="11">
    <location>
        <begin position="183"/>
        <end position="209"/>
    </location>
</feature>
<feature type="transmembrane region" description="Helical" evidence="11">
    <location>
        <begin position="29"/>
        <end position="50"/>
    </location>
</feature>
<dbReference type="Proteomes" id="UP000018467">
    <property type="component" value="Unassembled WGS sequence"/>
</dbReference>
<feature type="transmembrane region" description="Helical" evidence="11">
    <location>
        <begin position="270"/>
        <end position="293"/>
    </location>
</feature>
<dbReference type="PROSITE" id="PS00237">
    <property type="entry name" value="G_PROTEIN_RECEP_F1_1"/>
    <property type="match status" value="1"/>
</dbReference>
<evidence type="ECO:0000256" key="4">
    <source>
        <dbReference type="ARBA" id="ARBA00022989"/>
    </source>
</evidence>
<dbReference type="GO" id="GO:0007200">
    <property type="term" value="P:phospholipase C-activating G protein-coupled receptor signaling pathway"/>
    <property type="evidence" value="ECO:0007669"/>
    <property type="project" value="TreeGrafter"/>
</dbReference>
<feature type="transmembrane region" description="Helical" evidence="11">
    <location>
        <begin position="141"/>
        <end position="163"/>
    </location>
</feature>
<evidence type="ECO:0000313" key="14">
    <source>
        <dbReference type="Proteomes" id="UP000018467"/>
    </source>
</evidence>
<keyword evidence="8" id="KW-0325">Glycoprotein</keyword>
<evidence type="ECO:0000256" key="8">
    <source>
        <dbReference type="ARBA" id="ARBA00023180"/>
    </source>
</evidence>
<dbReference type="PROSITE" id="PS50262">
    <property type="entry name" value="G_PROTEIN_RECEP_F1_2"/>
    <property type="match status" value="1"/>
</dbReference>
<dbReference type="AlphaFoldDB" id="A0A3B1JKR6"/>
<keyword evidence="9 10" id="KW-0807">Transducer</keyword>
<feature type="transmembrane region" description="Helical" evidence="11">
    <location>
        <begin position="102"/>
        <end position="120"/>
    </location>
</feature>
<feature type="transmembrane region" description="Helical" evidence="11">
    <location>
        <begin position="230"/>
        <end position="250"/>
    </location>
</feature>
<dbReference type="SUPFAM" id="SSF81321">
    <property type="entry name" value="Family A G protein-coupled receptor-like"/>
    <property type="match status" value="1"/>
</dbReference>
<keyword evidence="2" id="KW-1003">Cell membrane</keyword>
<keyword evidence="14" id="KW-1185">Reference proteome</keyword>
<keyword evidence="5 10" id="KW-0297">G-protein coupled receptor</keyword>
<evidence type="ECO:0000256" key="3">
    <source>
        <dbReference type="ARBA" id="ARBA00022692"/>
    </source>
</evidence>
<evidence type="ECO:0000256" key="2">
    <source>
        <dbReference type="ARBA" id="ARBA00022475"/>
    </source>
</evidence>
<evidence type="ECO:0000256" key="1">
    <source>
        <dbReference type="ARBA" id="ARBA00004651"/>
    </source>
</evidence>
<dbReference type="GO" id="GO:0035025">
    <property type="term" value="P:positive regulation of Rho protein signal transduction"/>
    <property type="evidence" value="ECO:0007669"/>
    <property type="project" value="TreeGrafter"/>
</dbReference>
<proteinExistence type="inferred from homology"/>
<reference evidence="13" key="3">
    <citation type="submission" date="2025-08" db="UniProtKB">
        <authorList>
            <consortium name="Ensembl"/>
        </authorList>
    </citation>
    <scope>IDENTIFICATION</scope>
</reference>
<evidence type="ECO:0000256" key="9">
    <source>
        <dbReference type="ARBA" id="ARBA00023224"/>
    </source>
</evidence>
<accession>A0A3B1JKR6</accession>
<dbReference type="Pfam" id="PF00001">
    <property type="entry name" value="7tm_1"/>
    <property type="match status" value="1"/>
</dbReference>
<name>A0A3B1JKR6_ASTMX</name>
<feature type="transmembrane region" description="Helical" evidence="11">
    <location>
        <begin position="62"/>
        <end position="82"/>
    </location>
</feature>
<dbReference type="PRINTS" id="PR00237">
    <property type="entry name" value="GPCRRHODOPSN"/>
</dbReference>
<evidence type="ECO:0000256" key="11">
    <source>
        <dbReference type="SAM" id="Phobius"/>
    </source>
</evidence>
<dbReference type="GO" id="GO:0004930">
    <property type="term" value="F:G protein-coupled receptor activity"/>
    <property type="evidence" value="ECO:0007669"/>
    <property type="project" value="UniProtKB-KW"/>
</dbReference>
<dbReference type="GeneTree" id="ENSGT01040000240444"/>
<organism evidence="13 14">
    <name type="scientific">Astyanax mexicanus</name>
    <name type="common">Blind cave fish</name>
    <name type="synonym">Astyanax fasciatus mexicanus</name>
    <dbReference type="NCBI Taxonomy" id="7994"/>
    <lineage>
        <taxon>Eukaryota</taxon>
        <taxon>Metazoa</taxon>
        <taxon>Chordata</taxon>
        <taxon>Craniata</taxon>
        <taxon>Vertebrata</taxon>
        <taxon>Euteleostomi</taxon>
        <taxon>Actinopterygii</taxon>
        <taxon>Neopterygii</taxon>
        <taxon>Teleostei</taxon>
        <taxon>Ostariophysi</taxon>
        <taxon>Characiformes</taxon>
        <taxon>Characoidei</taxon>
        <taxon>Acestrorhamphidae</taxon>
        <taxon>Acestrorhamphinae</taxon>
        <taxon>Astyanax</taxon>
    </lineage>
</organism>
<dbReference type="OrthoDB" id="9447539at2759"/>